<protein>
    <recommendedName>
        <fullName evidence="1">AAA+ ATPase domain-containing protein</fullName>
    </recommendedName>
</protein>
<dbReference type="SMART" id="SM00382">
    <property type="entry name" value="AAA"/>
    <property type="match status" value="1"/>
</dbReference>
<accession>A0A2J0LDA4</accession>
<dbReference type="Pfam" id="PF13635">
    <property type="entry name" value="DUF4143"/>
    <property type="match status" value="1"/>
</dbReference>
<dbReference type="Gene3D" id="3.40.50.300">
    <property type="entry name" value="P-loop containing nucleotide triphosphate hydrolases"/>
    <property type="match status" value="1"/>
</dbReference>
<dbReference type="PANTHER" id="PTHR33295">
    <property type="entry name" value="ATPASE"/>
    <property type="match status" value="1"/>
</dbReference>
<dbReference type="PANTHER" id="PTHR33295:SF8">
    <property type="entry name" value="AAA+ ATPASE DOMAIN-CONTAINING PROTEIN"/>
    <property type="match status" value="1"/>
</dbReference>
<evidence type="ECO:0000259" key="1">
    <source>
        <dbReference type="SMART" id="SM00382"/>
    </source>
</evidence>
<feature type="domain" description="AAA+ ATPase" evidence="1">
    <location>
        <begin position="49"/>
        <end position="174"/>
    </location>
</feature>
<dbReference type="Proteomes" id="UP000231267">
    <property type="component" value="Unassembled WGS sequence"/>
</dbReference>
<name>A0A2J0LDA4_9BACT</name>
<evidence type="ECO:0000313" key="2">
    <source>
        <dbReference type="EMBL" id="PIW65822.1"/>
    </source>
</evidence>
<dbReference type="Pfam" id="PF13173">
    <property type="entry name" value="AAA_14"/>
    <property type="match status" value="1"/>
</dbReference>
<dbReference type="InterPro" id="IPR003593">
    <property type="entry name" value="AAA+_ATPase"/>
</dbReference>
<comment type="caution">
    <text evidence="2">The sequence shown here is derived from an EMBL/GenBank/DDBJ whole genome shotgun (WGS) entry which is preliminary data.</text>
</comment>
<dbReference type="InterPro" id="IPR027417">
    <property type="entry name" value="P-loop_NTPase"/>
</dbReference>
<gene>
    <name evidence="2" type="ORF">COW11_06550</name>
</gene>
<dbReference type="EMBL" id="PFGP01000146">
    <property type="protein sequence ID" value="PIW65822.1"/>
    <property type="molecule type" value="Genomic_DNA"/>
</dbReference>
<dbReference type="SUPFAM" id="SSF52540">
    <property type="entry name" value="P-loop containing nucleoside triphosphate hydrolases"/>
    <property type="match status" value="1"/>
</dbReference>
<sequence length="480" mass="56523">MTALKNRLDNIQIETILKPYNPWWDTGTVETKVFRRPVFKKIYKDLLSLKQIISVTGPRRVGKTTLLKQIIQALIQDKHVAPQQIVYFSFDDPLMIESHVREHFFDNLIKWADVTRNSKVVYFVLDEIQRFERWELYLKKYYDLEFSIKFIVSGSASSPIFRKSRESLLGRIKDNHLLPFSFKEFVYFRKGDDQEVLDVVNRAQAFGAKLQREMAIDWREFQSEAGPLNVSSRIFDELNKQLNNYFVEGGFPEAWEIKDVVAKQEYLFDNQVQKVIFEDLVIATEFRKPEKIKSYYLSLIEQPGQEINIEKASQKIGISRQMLEKYLPLLEMTDLVKTLPRFSKRPLKFRRGSVKCYLVDLALRNAILKLTNSVFEDSVMMGFYAENLVFNALRKFEGSIELTYYKDAKREVDFVVHVGGKRYVPIEVKYRDVIDDLAGIKYFIEQHNQNFGIVVTKNFVNFPDEKKLLFVPLSIFLLFF</sequence>
<reference evidence="2 3" key="1">
    <citation type="submission" date="2017-09" db="EMBL/GenBank/DDBJ databases">
        <title>Depth-based differentiation of microbial function through sediment-hosted aquifers and enrichment of novel symbionts in the deep terrestrial subsurface.</title>
        <authorList>
            <person name="Probst A.J."/>
            <person name="Ladd B."/>
            <person name="Jarett J.K."/>
            <person name="Geller-Mcgrath D.E."/>
            <person name="Sieber C.M."/>
            <person name="Emerson J.B."/>
            <person name="Anantharaman K."/>
            <person name="Thomas B.C."/>
            <person name="Malmstrom R."/>
            <person name="Stieglmeier M."/>
            <person name="Klingl A."/>
            <person name="Woyke T."/>
            <person name="Ryan C.M."/>
            <person name="Banfield J.F."/>
        </authorList>
    </citation>
    <scope>NUCLEOTIDE SEQUENCE [LARGE SCALE GENOMIC DNA]</scope>
    <source>
        <strain evidence="2">CG12_big_fil_rev_8_21_14_0_65_43_15</strain>
    </source>
</reference>
<evidence type="ECO:0000313" key="3">
    <source>
        <dbReference type="Proteomes" id="UP000231267"/>
    </source>
</evidence>
<dbReference type="InterPro" id="IPR041682">
    <property type="entry name" value="AAA_14"/>
</dbReference>
<dbReference type="InterPro" id="IPR025420">
    <property type="entry name" value="DUF4143"/>
</dbReference>
<dbReference type="AlphaFoldDB" id="A0A2J0LDA4"/>
<organism evidence="2 3">
    <name type="scientific">Candidatus Taenaricola geysiri</name>
    <dbReference type="NCBI Taxonomy" id="1974752"/>
    <lineage>
        <taxon>Bacteria</taxon>
        <taxon>Pseudomonadati</taxon>
        <taxon>Candidatus Omnitrophota</taxon>
        <taxon>Candidatus Taenaricola</taxon>
    </lineage>
</organism>
<proteinExistence type="predicted"/>